<sequence>MYDLFIETQTYKMKRLFLLFAFFVCCSFTVIHGQTKITGRVSDEADQSIKLKDALAMLLRAKDSILVDFARADENGQFSLPQRDDQDYILVVSYPKYADFYRIVNGKTDTNLGDVKLSSISHLLEEIVVTGRMPITIKGDTTEYDAGSFKVEKNAKVEDLLKVLPGISVDASGKITAQGKTVKKVLVDGEEFFGDDPTLVTRNIRSDMVDKVQVYEKKSDVAERTGVDDGQREQTINVKLKEDAKNGMFGKALGGVGTDKYYMGQLMLNKFKGSQKISAYGLFGNNGTTSMNWQDAQKFGGDSGVSYGDDGATMMVGSSDPFSGEGVVGIPRAINTGVNFSDKFKGDKHKLNLNYKYGRIESDGTEETIQTGIINQNSSRNVDSENDLHRVNLRYDLAFDSLNSLLVSGGASRKNLWTNTERKAQLFNDTQDTVMREKTNELVENKINSYDVNALFTHKFLKKGRSLSFYGKYTNDETSGGGSLYSEVHNFLLSKDTITDQMKNRLQKSSLVQGQVTYTEPLSKVLTLSAVVGLVGSKNSSLLESYNKSGSGNYDELDRRFSNNYDFNRNSNNYKLSLQYITEKLRLNLANSLNNDNLHQLNNYTQSDLKRNFLTYNPSLGGNYNISKSKNLWFNYNGTNRLPSLSQIQPIQDNADPLNRYLGNENLKPAFSNSVNLGYNTFKALSGSYTYIGGYAELTKDPIAQNITVDKSINYYEWQNIDGKTNSSFNMWAGHYEKISKKLGLAHSPQFSLSGSKSYNFFNGELNKVNTTNYNFTYQFMRDTKTGLNFNINLSPQYRVMKSSLQKEINSNGFVFGSNGNVEYFVTKTFKVYVNYNYTYEAPTDAFGEKFEQFLVHPGVSKKFFKNESLVVDFTVNDLLNENKGFSRSARNSVFTQQRFETIRRYYMLKVSWDFTKMFIK</sequence>
<dbReference type="STRING" id="561061.SAMN05660862_3708"/>
<keyword evidence="3" id="KW-1185">Reference proteome</keyword>
<proteinExistence type="predicted"/>
<dbReference type="Proteomes" id="UP000192980">
    <property type="component" value="Unassembled WGS sequence"/>
</dbReference>
<protein>
    <submittedName>
        <fullName evidence="2">Outer membrane protein beta-barrel family protein</fullName>
    </submittedName>
</protein>
<accession>A0A1X7L8J8</accession>
<evidence type="ECO:0000259" key="1">
    <source>
        <dbReference type="Pfam" id="PF14905"/>
    </source>
</evidence>
<evidence type="ECO:0000313" key="2">
    <source>
        <dbReference type="EMBL" id="SMG49814.1"/>
    </source>
</evidence>
<feature type="domain" description="Outer membrane protein beta-barrel" evidence="1">
    <location>
        <begin position="458"/>
        <end position="913"/>
    </location>
</feature>
<organism evidence="2 3">
    <name type="scientific">Sphingobacterium psychroaquaticum</name>
    <dbReference type="NCBI Taxonomy" id="561061"/>
    <lineage>
        <taxon>Bacteria</taxon>
        <taxon>Pseudomonadati</taxon>
        <taxon>Bacteroidota</taxon>
        <taxon>Sphingobacteriia</taxon>
        <taxon>Sphingobacteriales</taxon>
        <taxon>Sphingobacteriaceae</taxon>
        <taxon>Sphingobacterium</taxon>
    </lineage>
</organism>
<gene>
    <name evidence="2" type="ORF">SAMN05660862_3708</name>
</gene>
<dbReference type="InterPro" id="IPR041700">
    <property type="entry name" value="OMP_b-brl_3"/>
</dbReference>
<name>A0A1X7L8J8_9SPHI</name>
<dbReference type="Pfam" id="PF14905">
    <property type="entry name" value="OMP_b-brl_3"/>
    <property type="match status" value="1"/>
</dbReference>
<reference evidence="2 3" key="1">
    <citation type="submission" date="2017-04" db="EMBL/GenBank/DDBJ databases">
        <authorList>
            <person name="Afonso C.L."/>
            <person name="Miller P.J."/>
            <person name="Scott M.A."/>
            <person name="Spackman E."/>
            <person name="Goraichik I."/>
            <person name="Dimitrov K.M."/>
            <person name="Suarez D.L."/>
            <person name="Swayne D.E."/>
        </authorList>
    </citation>
    <scope>NUCLEOTIDE SEQUENCE [LARGE SCALE GENOMIC DNA]</scope>
    <source>
        <strain evidence="2 3">DSM 22418</strain>
    </source>
</reference>
<dbReference type="EMBL" id="FXAU01000008">
    <property type="protein sequence ID" value="SMG49814.1"/>
    <property type="molecule type" value="Genomic_DNA"/>
</dbReference>
<evidence type="ECO:0000313" key="3">
    <source>
        <dbReference type="Proteomes" id="UP000192980"/>
    </source>
</evidence>
<dbReference type="AlphaFoldDB" id="A0A1X7L8J8"/>
<dbReference type="SUPFAM" id="SSF56935">
    <property type="entry name" value="Porins"/>
    <property type="match status" value="1"/>
</dbReference>